<organism evidence="3 5">
    <name type="scientific">Puccinia graminis f. sp. tritici</name>
    <dbReference type="NCBI Taxonomy" id="56615"/>
    <lineage>
        <taxon>Eukaryota</taxon>
        <taxon>Fungi</taxon>
        <taxon>Dikarya</taxon>
        <taxon>Basidiomycota</taxon>
        <taxon>Pucciniomycotina</taxon>
        <taxon>Pucciniomycetes</taxon>
        <taxon>Pucciniales</taxon>
        <taxon>Pucciniaceae</taxon>
        <taxon>Puccinia</taxon>
    </lineage>
</organism>
<protein>
    <submittedName>
        <fullName evidence="3">Uncharacterized protein</fullName>
    </submittedName>
</protein>
<evidence type="ECO:0000313" key="2">
    <source>
        <dbReference type="EMBL" id="KAA1105900.1"/>
    </source>
</evidence>
<feature type="compositionally biased region" description="Basic residues" evidence="1">
    <location>
        <begin position="53"/>
        <end position="63"/>
    </location>
</feature>
<feature type="region of interest" description="Disordered" evidence="1">
    <location>
        <begin position="1"/>
        <end position="63"/>
    </location>
</feature>
<dbReference type="Proteomes" id="UP000324748">
    <property type="component" value="Unassembled WGS sequence"/>
</dbReference>
<dbReference type="Proteomes" id="UP000325313">
    <property type="component" value="Unassembled WGS sequence"/>
</dbReference>
<proteinExistence type="predicted"/>
<accession>A0A5B0R7Q6</accession>
<evidence type="ECO:0000313" key="5">
    <source>
        <dbReference type="Proteomes" id="UP000325313"/>
    </source>
</evidence>
<name>A0A5B0R7Q6_PUCGR</name>
<reference evidence="4 5" key="1">
    <citation type="submission" date="2019-05" db="EMBL/GenBank/DDBJ databases">
        <title>Emergence of the Ug99 lineage of the wheat stem rust pathogen through somatic hybridization.</title>
        <authorList>
            <person name="Li F."/>
            <person name="Upadhyaya N.M."/>
            <person name="Sperschneider J."/>
            <person name="Matny O."/>
            <person name="Nguyen-Phuc H."/>
            <person name="Mago R."/>
            <person name="Raley C."/>
            <person name="Miller M.E."/>
            <person name="Silverstein K.A.T."/>
            <person name="Henningsen E."/>
            <person name="Hirsch C.D."/>
            <person name="Visser B."/>
            <person name="Pretorius Z.A."/>
            <person name="Steffenson B.J."/>
            <person name="Schwessinger B."/>
            <person name="Dodds P.N."/>
            <person name="Figueroa M."/>
        </authorList>
    </citation>
    <scope>NUCLEOTIDE SEQUENCE [LARGE SCALE GENOMIC DNA]</scope>
    <source>
        <strain evidence="2">21-0</strain>
        <strain evidence="3 5">Ug99</strain>
    </source>
</reference>
<comment type="caution">
    <text evidence="3">The sequence shown here is derived from an EMBL/GenBank/DDBJ whole genome shotgun (WGS) entry which is preliminary data.</text>
</comment>
<feature type="compositionally biased region" description="Polar residues" evidence="1">
    <location>
        <begin position="1"/>
        <end position="12"/>
    </location>
</feature>
<gene>
    <name evidence="2" type="ORF">PGT21_023598</name>
    <name evidence="3" type="ORF">PGTUg99_027711</name>
</gene>
<keyword evidence="4" id="KW-1185">Reference proteome</keyword>
<dbReference type="EMBL" id="VSWC01000040">
    <property type="protein sequence ID" value="KAA1105900.1"/>
    <property type="molecule type" value="Genomic_DNA"/>
</dbReference>
<evidence type="ECO:0000256" key="1">
    <source>
        <dbReference type="SAM" id="MobiDB-lite"/>
    </source>
</evidence>
<evidence type="ECO:0000313" key="4">
    <source>
        <dbReference type="Proteomes" id="UP000324748"/>
    </source>
</evidence>
<dbReference type="AlphaFoldDB" id="A0A5B0R7Q6"/>
<sequence length="101" mass="11175">MSEGESGQNSVYGTLRLESGLDDKNQSQTNTHCNRDGGHAPRFTEAVPTKTNTKNKRHFRPFRSSHQDLLGCEARVPGRHVTGSSPPRLFLLLQSKKGPMS</sequence>
<dbReference type="EMBL" id="VDEP01000240">
    <property type="protein sequence ID" value="KAA1121025.1"/>
    <property type="molecule type" value="Genomic_DNA"/>
</dbReference>
<evidence type="ECO:0000313" key="3">
    <source>
        <dbReference type="EMBL" id="KAA1121025.1"/>
    </source>
</evidence>